<comment type="similarity">
    <text evidence="2 4">Belongs to the 2-oxoacid dehydrogenase family.</text>
</comment>
<keyword evidence="3 4" id="KW-0450">Lipoyl</keyword>
<dbReference type="Gene3D" id="3.30.559.10">
    <property type="entry name" value="Chloramphenicol acetyltransferase-like domain"/>
    <property type="match status" value="1"/>
</dbReference>
<evidence type="ECO:0000256" key="2">
    <source>
        <dbReference type="ARBA" id="ARBA00007317"/>
    </source>
</evidence>
<accession>G4QML1</accession>
<dbReference type="GO" id="GO:0006086">
    <property type="term" value="P:pyruvate decarboxylation to acetyl-CoA"/>
    <property type="evidence" value="ECO:0007669"/>
    <property type="project" value="InterPro"/>
</dbReference>
<dbReference type="KEGG" id="gni:GNIT_2866"/>
<dbReference type="Gene3D" id="4.10.320.10">
    <property type="entry name" value="E3-binding domain"/>
    <property type="match status" value="1"/>
</dbReference>
<dbReference type="InterPro" id="IPR036625">
    <property type="entry name" value="E3-bd_dom_sf"/>
</dbReference>
<keyword evidence="4" id="KW-0808">Transferase</keyword>
<feature type="domain" description="Lipoyl-binding" evidence="5">
    <location>
        <begin position="1"/>
        <end position="76"/>
    </location>
</feature>
<dbReference type="InterPro" id="IPR045257">
    <property type="entry name" value="E2/Pdx1"/>
</dbReference>
<dbReference type="RefSeq" id="WP_014109836.1">
    <property type="nucleotide sequence ID" value="NC_016041.1"/>
</dbReference>
<dbReference type="InterPro" id="IPR011053">
    <property type="entry name" value="Single_hybrid_motif"/>
</dbReference>
<dbReference type="Pfam" id="PF00364">
    <property type="entry name" value="Biotin_lipoyl"/>
    <property type="match status" value="1"/>
</dbReference>
<evidence type="ECO:0000313" key="6">
    <source>
        <dbReference type="EMBL" id="AEP30963.1"/>
    </source>
</evidence>
<dbReference type="PANTHER" id="PTHR23151:SF90">
    <property type="entry name" value="DIHYDROLIPOYLLYSINE-RESIDUE ACETYLTRANSFERASE COMPONENT OF PYRUVATE DEHYDROGENASE COMPLEX, MITOCHONDRIAL-RELATED"/>
    <property type="match status" value="1"/>
</dbReference>
<protein>
    <recommendedName>
        <fullName evidence="4">Dihydrolipoamide acetyltransferase component of pyruvate dehydrogenase complex</fullName>
        <ecNumber evidence="4">2.3.1.-</ecNumber>
    </recommendedName>
</protein>
<organism evidence="6 7">
    <name type="scientific">Glaciecola nitratireducens (strain JCM 12485 / KCTC 12276 / FR1064)</name>
    <dbReference type="NCBI Taxonomy" id="1085623"/>
    <lineage>
        <taxon>Bacteria</taxon>
        <taxon>Pseudomonadati</taxon>
        <taxon>Pseudomonadota</taxon>
        <taxon>Gammaproteobacteria</taxon>
        <taxon>Alteromonadales</taxon>
        <taxon>Alteromonadaceae</taxon>
        <taxon>Brumicola</taxon>
    </lineage>
</organism>
<evidence type="ECO:0000256" key="3">
    <source>
        <dbReference type="ARBA" id="ARBA00022823"/>
    </source>
</evidence>
<keyword evidence="7" id="KW-1185">Reference proteome</keyword>
<dbReference type="HOGENOM" id="CLU_016733_10_2_6"/>
<dbReference type="GO" id="GO:0016746">
    <property type="term" value="F:acyltransferase activity"/>
    <property type="evidence" value="ECO:0007669"/>
    <property type="project" value="UniProtKB-KW"/>
</dbReference>
<dbReference type="InterPro" id="IPR000089">
    <property type="entry name" value="Biotin_lipoyl"/>
</dbReference>
<reference evidence="6 7" key="1">
    <citation type="journal article" date="2011" name="J. Bacteriol.">
        <title>Complete genome sequence of seawater bacterium Glaciecola nitratireducens FR1064T.</title>
        <authorList>
            <person name="Bian F."/>
            <person name="Qin Q.L."/>
            <person name="Xie B.B."/>
            <person name="Shu Y.L."/>
            <person name="Zhang X.Y."/>
            <person name="Yu Y."/>
            <person name="Chen B."/>
            <person name="Chen X.L."/>
            <person name="Zhou B.C."/>
            <person name="Zhang Y.Z."/>
        </authorList>
    </citation>
    <scope>NUCLEOTIDE SEQUENCE [LARGE SCALE GENOMIC DNA]</scope>
    <source>
        <strain evidence="7">JCM 12485 / KCTC 12276 / FR1064</strain>
    </source>
</reference>
<proteinExistence type="inferred from homology"/>
<dbReference type="InterPro" id="IPR023213">
    <property type="entry name" value="CAT-like_dom_sf"/>
</dbReference>
<evidence type="ECO:0000259" key="5">
    <source>
        <dbReference type="PROSITE" id="PS50968"/>
    </source>
</evidence>
<dbReference type="AlphaFoldDB" id="G4QML1"/>
<dbReference type="GO" id="GO:0045254">
    <property type="term" value="C:pyruvate dehydrogenase complex"/>
    <property type="evidence" value="ECO:0007669"/>
    <property type="project" value="InterPro"/>
</dbReference>
<dbReference type="Pfam" id="PF00198">
    <property type="entry name" value="2-oxoacid_dh"/>
    <property type="match status" value="1"/>
</dbReference>
<dbReference type="STRING" id="1085623.GNIT_2866"/>
<dbReference type="PROSITE" id="PS50968">
    <property type="entry name" value="BIOTINYL_LIPOYL"/>
    <property type="match status" value="1"/>
</dbReference>
<dbReference type="CDD" id="cd06849">
    <property type="entry name" value="lipoyl_domain"/>
    <property type="match status" value="1"/>
</dbReference>
<dbReference type="SUPFAM" id="SSF52777">
    <property type="entry name" value="CoA-dependent acyltransferases"/>
    <property type="match status" value="1"/>
</dbReference>
<evidence type="ECO:0000313" key="7">
    <source>
        <dbReference type="Proteomes" id="UP000009282"/>
    </source>
</evidence>
<dbReference type="InterPro" id="IPR004167">
    <property type="entry name" value="PSBD"/>
</dbReference>
<dbReference type="Gene3D" id="2.40.50.100">
    <property type="match status" value="1"/>
</dbReference>
<dbReference type="Pfam" id="PF02817">
    <property type="entry name" value="E3_binding"/>
    <property type="match status" value="1"/>
</dbReference>
<dbReference type="Proteomes" id="UP000009282">
    <property type="component" value="Chromosome"/>
</dbReference>
<dbReference type="SUPFAM" id="SSF47005">
    <property type="entry name" value="Peripheral subunit-binding domain of 2-oxo acid dehydrogenase complex"/>
    <property type="match status" value="1"/>
</dbReference>
<sequence length="423" mass="45975">MKTLTMPSFGSDMATGTLAQWHVKVGDNVSKGDIVATIETMKGLIDMEVFDDGVIDSLSASEGEELNIGAPIAQLRLLSENDENTNVIEKPSSDTSENLKTNLDTASQNKALPKERELNTKSQRVETDSKLSQQNEIIETDKPLAISPAARKRAADLGVNWRQISHGQGPDGAIILQDIDDTFSMTVDSSAKSKSTKPKSTPAEMMRQAIAANVSRSKREIPHYYLQLDVALDKALDCLSAHNADLPPSKRVLVNAMIYCAIARALVDFPAFNGFYNDDQYQPSETVHLGHAISLRTGGLMIAAIRDAQGLGTIELMDKLRDQVTRAREGGLRMSEVTEASVTISSIGDRGADSMQNIIFPPQVSIFGLGRSRKMPWVIDDAIVAATIVTISLAADHRVSDGHSGARLLNKINKLLQTPERLI</sequence>
<dbReference type="eggNOG" id="COG0508">
    <property type="taxonomic scope" value="Bacteria"/>
</dbReference>
<dbReference type="EC" id="2.3.1.-" evidence="4"/>
<evidence type="ECO:0000256" key="1">
    <source>
        <dbReference type="ARBA" id="ARBA00001938"/>
    </source>
</evidence>
<comment type="cofactor">
    <cofactor evidence="1 4">
        <name>(R)-lipoate</name>
        <dbReference type="ChEBI" id="CHEBI:83088"/>
    </cofactor>
</comment>
<evidence type="ECO:0000256" key="4">
    <source>
        <dbReference type="RuleBase" id="RU003423"/>
    </source>
</evidence>
<dbReference type="InterPro" id="IPR001078">
    <property type="entry name" value="2-oxoacid_DH_actylTfrase"/>
</dbReference>
<dbReference type="EMBL" id="CP003060">
    <property type="protein sequence ID" value="AEP30963.1"/>
    <property type="molecule type" value="Genomic_DNA"/>
</dbReference>
<dbReference type="SUPFAM" id="SSF51230">
    <property type="entry name" value="Single hybrid motif"/>
    <property type="match status" value="1"/>
</dbReference>
<gene>
    <name evidence="6" type="ordered locus">GNIT_2866</name>
</gene>
<name>G4QML1_GLANF</name>
<dbReference type="PANTHER" id="PTHR23151">
    <property type="entry name" value="DIHYDROLIPOAMIDE ACETYL/SUCCINYL-TRANSFERASE-RELATED"/>
    <property type="match status" value="1"/>
</dbReference>
<keyword evidence="4" id="KW-0012">Acyltransferase</keyword>